<dbReference type="GO" id="GO:0005506">
    <property type="term" value="F:iron ion binding"/>
    <property type="evidence" value="ECO:0007669"/>
    <property type="project" value="InterPro"/>
</dbReference>
<gene>
    <name evidence="5" type="ORF">NK6_7428</name>
</gene>
<feature type="compositionally biased region" description="Basic and acidic residues" evidence="3">
    <location>
        <begin position="1"/>
        <end position="14"/>
    </location>
</feature>
<proteinExistence type="predicted"/>
<dbReference type="InterPro" id="IPR046867">
    <property type="entry name" value="AldOxase/xan_DH_MoCoBD2"/>
</dbReference>
<dbReference type="Proteomes" id="UP000063308">
    <property type="component" value="Chromosome"/>
</dbReference>
<dbReference type="GO" id="GO:0016491">
    <property type="term" value="F:oxidoreductase activity"/>
    <property type="evidence" value="ECO:0007669"/>
    <property type="project" value="UniProtKB-KW"/>
</dbReference>
<keyword evidence="1" id="KW-0500">Molybdenum</keyword>
<feature type="domain" description="Aldehyde oxidase/xanthine dehydrogenase a/b hammerhead" evidence="4">
    <location>
        <begin position="36"/>
        <end position="145"/>
    </location>
</feature>
<dbReference type="InterPro" id="IPR016208">
    <property type="entry name" value="Ald_Oxase/xanthine_DH-like"/>
</dbReference>
<accession>A0A0E4BUN5</accession>
<dbReference type="PANTHER" id="PTHR11908">
    <property type="entry name" value="XANTHINE DEHYDROGENASE"/>
    <property type="match status" value="1"/>
</dbReference>
<dbReference type="InterPro" id="IPR000674">
    <property type="entry name" value="Ald_Oxase/Xan_DH_a/b"/>
</dbReference>
<dbReference type="Pfam" id="PF01315">
    <property type="entry name" value="Ald_Xan_dh_C"/>
    <property type="match status" value="1"/>
</dbReference>
<dbReference type="InterPro" id="IPR036856">
    <property type="entry name" value="Ald_Oxase/Xan_DH_a/b_sf"/>
</dbReference>
<evidence type="ECO:0000313" key="6">
    <source>
        <dbReference type="Proteomes" id="UP000063308"/>
    </source>
</evidence>
<dbReference type="SUPFAM" id="SSF56003">
    <property type="entry name" value="Molybdenum cofactor-binding domain"/>
    <property type="match status" value="1"/>
</dbReference>
<dbReference type="AlphaFoldDB" id="A0A0E4BUN5"/>
<dbReference type="Gene3D" id="3.90.1170.50">
    <property type="entry name" value="Aldehyde oxidase/xanthine dehydrogenase, a/b hammerhead"/>
    <property type="match status" value="1"/>
</dbReference>
<dbReference type="EMBL" id="AP014685">
    <property type="protein sequence ID" value="BAR60579.1"/>
    <property type="molecule type" value="Genomic_DNA"/>
</dbReference>
<dbReference type="RefSeq" id="WP_060911342.1">
    <property type="nucleotide sequence ID" value="NZ_JAFCKD010000001.1"/>
</dbReference>
<evidence type="ECO:0000313" key="5">
    <source>
        <dbReference type="EMBL" id="BAR60579.1"/>
    </source>
</evidence>
<dbReference type="SMART" id="SM01008">
    <property type="entry name" value="Ald_Xan_dh_C"/>
    <property type="match status" value="1"/>
</dbReference>
<reference evidence="5 6" key="1">
    <citation type="submission" date="2014-11" db="EMBL/GenBank/DDBJ databases">
        <title>Symbiosis island explosion on the genome of extra-slow-growing strains of soybean bradyrhizobia with massive insertion sequences.</title>
        <authorList>
            <person name="Iida T."/>
            <person name="Minamisawa K."/>
        </authorList>
    </citation>
    <scope>NUCLEOTIDE SEQUENCE [LARGE SCALE GENOMIC DNA]</scope>
    <source>
        <strain evidence="5 6">NK6</strain>
    </source>
</reference>
<dbReference type="InterPro" id="IPR037165">
    <property type="entry name" value="AldOxase/xan_DH_Mopterin-bd_sf"/>
</dbReference>
<feature type="region of interest" description="Disordered" evidence="3">
    <location>
        <begin position="1"/>
        <end position="26"/>
    </location>
</feature>
<dbReference type="Gene3D" id="3.30.365.10">
    <property type="entry name" value="Aldehyde oxidase/xanthine dehydrogenase, molybdopterin binding domain"/>
    <property type="match status" value="4"/>
</dbReference>
<dbReference type="InterPro" id="IPR008274">
    <property type="entry name" value="AldOxase/xan_DH_MoCoBD1"/>
</dbReference>
<evidence type="ECO:0000256" key="3">
    <source>
        <dbReference type="SAM" id="MobiDB-lite"/>
    </source>
</evidence>
<dbReference type="PANTHER" id="PTHR11908:SF132">
    <property type="entry name" value="ALDEHYDE OXIDASE 1-RELATED"/>
    <property type="match status" value="1"/>
</dbReference>
<sequence>MKEGAELRNEREFPSGRSGQGVGVRLPRKEDDRLMRGRGQFVADIRLAGLQDVAFVRSPLAHARIRGIHVPQNYRGSVFTAADLVGIKPIRAVSGLPGFKISEQPVLATGKVRQVGELVAMCLAPTRVEAEDIAASVTLDLEELPAVYDMLKAREPGSALVHEHWGDNVFLETNYEVDISLALDAPIKVTREISTARQCMSPLEGRGVVATFDARLDQLTLHSAAQMPHITRSGLAECLGMEEGQIRVISPDVGGGFGHKGILLPEEVCLSWLTMRCGHPVRWTEDRREHLVASSNCREHHYKITVYANSDGTLRGIDCEATVDSGAYSSYPFSACLEAAQVASILPGPYKMPAYRCRTFSVATNKCPILPYRGVARTGVCFALELMLDLVAVEAGLEPGEVRLRNLVRPEQMPFDNITRKHFDSGDYPEAMRRALAAIDVEAIRAKQKQGRADGRRIGVGVSIYCEQAAHGTSVYAGWGIPMVPGHEQASARLTPDGGLELRVGVHSHGQGMETTLAQVAHEMLGIDVAKIRIILGDTAMTPYSTGTWGSRSMVMAGGAVAAACRELGERARRIGAKLLQHEPASVVLQNGEVRGANGSVSLKAIAHTWYRRPQDLPADVDPGGLEVTQGYKPVRDSGTFSYAAHAAVVAVDPDLGEVEILDYVIVEDGGVLVNPLVVDGQIYGGLAQGIGTALYEEMPFDASGQPLATTLADYLLPGATEVPAARLDHMETPSPYTQFGVKGIGEGGAIAPPAAIANAVNDALRPLGVELMQSPITPHRVVAAVLAARAGERSAA</sequence>
<evidence type="ECO:0000256" key="2">
    <source>
        <dbReference type="ARBA" id="ARBA00023002"/>
    </source>
</evidence>
<evidence type="ECO:0000259" key="4">
    <source>
        <dbReference type="SMART" id="SM01008"/>
    </source>
</evidence>
<name>A0A0E4BUN5_9BRAD</name>
<keyword evidence="2" id="KW-0560">Oxidoreductase</keyword>
<dbReference type="Pfam" id="PF20256">
    <property type="entry name" value="MoCoBD_2"/>
    <property type="match status" value="1"/>
</dbReference>
<organism evidence="5 6">
    <name type="scientific">Bradyrhizobium diazoefficiens</name>
    <dbReference type="NCBI Taxonomy" id="1355477"/>
    <lineage>
        <taxon>Bacteria</taxon>
        <taxon>Pseudomonadati</taxon>
        <taxon>Pseudomonadota</taxon>
        <taxon>Alphaproteobacteria</taxon>
        <taxon>Hyphomicrobiales</taxon>
        <taxon>Nitrobacteraceae</taxon>
        <taxon>Bradyrhizobium</taxon>
    </lineage>
</organism>
<dbReference type="SUPFAM" id="SSF54665">
    <property type="entry name" value="CO dehydrogenase molybdoprotein N-domain-like"/>
    <property type="match status" value="1"/>
</dbReference>
<evidence type="ECO:0000256" key="1">
    <source>
        <dbReference type="ARBA" id="ARBA00022505"/>
    </source>
</evidence>
<protein>
    <submittedName>
        <fullName evidence="5">Carbon monoxide dehydrogenase large chain</fullName>
    </submittedName>
</protein>
<dbReference type="Pfam" id="PF02738">
    <property type="entry name" value="MoCoBD_1"/>
    <property type="match status" value="1"/>
</dbReference>